<name>A0A438FFE2_VITVI</name>
<accession>A0A438FFE2</accession>
<feature type="region of interest" description="Disordered" evidence="1">
    <location>
        <begin position="28"/>
        <end position="55"/>
    </location>
</feature>
<dbReference type="Proteomes" id="UP000288805">
    <property type="component" value="Unassembled WGS sequence"/>
</dbReference>
<proteinExistence type="predicted"/>
<comment type="caution">
    <text evidence="2">The sequence shown here is derived from an EMBL/GenBank/DDBJ whole genome shotgun (WGS) entry which is preliminary data.</text>
</comment>
<evidence type="ECO:0000313" key="3">
    <source>
        <dbReference type="Proteomes" id="UP000288805"/>
    </source>
</evidence>
<protein>
    <submittedName>
        <fullName evidence="2">Uncharacterized protein</fullName>
    </submittedName>
</protein>
<gene>
    <name evidence="2" type="ORF">CK203_102773</name>
</gene>
<evidence type="ECO:0000313" key="2">
    <source>
        <dbReference type="EMBL" id="RVW58671.1"/>
    </source>
</evidence>
<evidence type="ECO:0000256" key="1">
    <source>
        <dbReference type="SAM" id="MobiDB-lite"/>
    </source>
</evidence>
<reference evidence="2 3" key="1">
    <citation type="journal article" date="2018" name="PLoS Genet.">
        <title>Population sequencing reveals clonal diversity and ancestral inbreeding in the grapevine cultivar Chardonnay.</title>
        <authorList>
            <person name="Roach M.J."/>
            <person name="Johnson D.L."/>
            <person name="Bohlmann J."/>
            <person name="van Vuuren H.J."/>
            <person name="Jones S.J."/>
            <person name="Pretorius I.S."/>
            <person name="Schmidt S.A."/>
            <person name="Borneman A.R."/>
        </authorList>
    </citation>
    <scope>NUCLEOTIDE SEQUENCE [LARGE SCALE GENOMIC DNA]</scope>
    <source>
        <strain evidence="3">cv. Chardonnay</strain>
        <tissue evidence="2">Leaf</tissue>
    </source>
</reference>
<dbReference type="EMBL" id="QGNW01000932">
    <property type="protein sequence ID" value="RVW58671.1"/>
    <property type="molecule type" value="Genomic_DNA"/>
</dbReference>
<dbReference type="AlphaFoldDB" id="A0A438FFE2"/>
<sequence>MGLAPLQTNIPGPSELRVPAEEMIPPAESITADVPRQATHEITLEPSCPLENPAP</sequence>
<organism evidence="2 3">
    <name type="scientific">Vitis vinifera</name>
    <name type="common">Grape</name>
    <dbReference type="NCBI Taxonomy" id="29760"/>
    <lineage>
        <taxon>Eukaryota</taxon>
        <taxon>Viridiplantae</taxon>
        <taxon>Streptophyta</taxon>
        <taxon>Embryophyta</taxon>
        <taxon>Tracheophyta</taxon>
        <taxon>Spermatophyta</taxon>
        <taxon>Magnoliopsida</taxon>
        <taxon>eudicotyledons</taxon>
        <taxon>Gunneridae</taxon>
        <taxon>Pentapetalae</taxon>
        <taxon>rosids</taxon>
        <taxon>Vitales</taxon>
        <taxon>Vitaceae</taxon>
        <taxon>Viteae</taxon>
        <taxon>Vitis</taxon>
    </lineage>
</organism>